<evidence type="ECO:0000256" key="16">
    <source>
        <dbReference type="ARBA" id="ARBA00048717"/>
    </source>
</evidence>
<dbReference type="PROSITE" id="PS00107">
    <property type="entry name" value="PROTEIN_KINASE_ATP"/>
    <property type="match status" value="1"/>
</dbReference>
<sequence length="549" mass="62569">MCDMGGLDNLVANTAYLKAQGGDDKEMKKRRRSLSLPKPEQCAAIRGTIEKDFESLCEKQPIGKHFFREFLKATPEYISAAEFLDELNDWDLAENAAKDKDRQNIMNKFCKADSKNFLSYLTGEVADKCKAVTEKDFEEVMKGKVKEATREFLKGKPFQEYQSSPFFDKFLQWKEYEKQPVTEKYFYEFRTLGKGGFGEVCAVQVKNTGKMYACKKLDKKRLKKKHGEKMALLEKQILEKVNSLFIVNLAYAYDTKTHLCLVMSLMNGGDLKYHIYNIGEKGIEMERIVYYTAQIATGILGLHEMNIVYRDMKPENVLLDSAGQCRLSDLGLAVEVPVGKTISQKAGTGAYMAPEILKDIPYRTSVDWWALGCSIYEMVAAYTPFKGPDAKKEKVAKEEVQRRICEDEVKFEHKGFNDATKDIITQFLKKNIDERLGCKGDDPRKHEWFKSINFPRLEAGLINPPWVPKPNVVYAKDTGDIADFSEIKGIEFDAKDEKFFKEFSTGAVAIPWQQEMMETGLFEELNDPNRKESAGGLDDDKKSGTCTLL</sequence>
<evidence type="ECO:0000259" key="22">
    <source>
        <dbReference type="PROSITE" id="PS50011"/>
    </source>
</evidence>
<dbReference type="PROSITE" id="PS50011">
    <property type="entry name" value="PROTEIN_KINASE_DOM"/>
    <property type="match status" value="1"/>
</dbReference>
<keyword evidence="5" id="KW-0597">Phosphoprotein</keyword>
<feature type="domain" description="AGC-kinase C-terminal" evidence="24">
    <location>
        <begin position="450"/>
        <end position="515"/>
    </location>
</feature>
<evidence type="ECO:0000256" key="17">
    <source>
        <dbReference type="ARBA" id="ARBA00049249"/>
    </source>
</evidence>
<dbReference type="GeneTree" id="ENSGT00940000160511"/>
<dbReference type="Gene3D" id="3.30.200.20">
    <property type="entry name" value="Phosphorylase Kinase, domain 1"/>
    <property type="match status" value="1"/>
</dbReference>
<evidence type="ECO:0000256" key="12">
    <source>
        <dbReference type="ARBA" id="ARBA00023288"/>
    </source>
</evidence>
<evidence type="ECO:0000256" key="4">
    <source>
        <dbReference type="ARBA" id="ARBA00022527"/>
    </source>
</evidence>
<feature type="binding site" evidence="19">
    <location>
        <position position="215"/>
    </location>
    <ligand>
        <name>ATP</name>
        <dbReference type="ChEBI" id="CHEBI:30616"/>
    </ligand>
</feature>
<dbReference type="SUPFAM" id="SSF48097">
    <property type="entry name" value="Regulator of G-protein signaling, RGS"/>
    <property type="match status" value="1"/>
</dbReference>
<gene>
    <name evidence="25" type="primary">GRK7</name>
    <name evidence="25" type="synonym">grk7</name>
</gene>
<dbReference type="GO" id="GO:0007601">
    <property type="term" value="P:visual perception"/>
    <property type="evidence" value="ECO:0007669"/>
    <property type="project" value="UniProtKB-KW"/>
</dbReference>
<dbReference type="InterPro" id="IPR016137">
    <property type="entry name" value="RGS"/>
</dbReference>
<dbReference type="GO" id="GO:0016020">
    <property type="term" value="C:membrane"/>
    <property type="evidence" value="ECO:0007669"/>
    <property type="project" value="UniProtKB-SubCell"/>
</dbReference>
<evidence type="ECO:0000256" key="18">
    <source>
        <dbReference type="PIRSR" id="PIRSR600239-51"/>
    </source>
</evidence>
<keyword evidence="6" id="KW-0716">Sensory transduction</keyword>
<evidence type="ECO:0000256" key="13">
    <source>
        <dbReference type="ARBA" id="ARBA00023289"/>
    </source>
</evidence>
<keyword evidence="9 20" id="KW-0418">Kinase</keyword>
<dbReference type="InterPro" id="IPR008271">
    <property type="entry name" value="Ser/Thr_kinase_AS"/>
</dbReference>
<keyword evidence="12" id="KW-0449">Lipoprotein</keyword>
<evidence type="ECO:0000256" key="1">
    <source>
        <dbReference type="ARBA" id="ARBA00004635"/>
    </source>
</evidence>
<name>A0A8C9SE19_SCLFO</name>
<protein>
    <recommendedName>
        <fullName evidence="20">G protein-coupled receptor kinase</fullName>
        <ecNumber evidence="20">2.7.11.-</ecNumber>
    </recommendedName>
</protein>
<evidence type="ECO:0000256" key="19">
    <source>
        <dbReference type="PROSITE-ProRule" id="PRU10141"/>
    </source>
</evidence>
<evidence type="ECO:0000313" key="25">
    <source>
        <dbReference type="Ensembl" id="ENSSFOP00015038046.1"/>
    </source>
</evidence>
<dbReference type="PRINTS" id="PR00717">
    <property type="entry name" value="GPCRKINASE"/>
</dbReference>
<dbReference type="Pfam" id="PF00069">
    <property type="entry name" value="Pkinase"/>
    <property type="match status" value="1"/>
</dbReference>
<dbReference type="InterPro" id="IPR017441">
    <property type="entry name" value="Protein_kinase_ATP_BS"/>
</dbReference>
<evidence type="ECO:0000256" key="5">
    <source>
        <dbReference type="ARBA" id="ARBA00022553"/>
    </source>
</evidence>
<feature type="domain" description="RGS" evidence="23">
    <location>
        <begin position="59"/>
        <end position="171"/>
    </location>
</feature>
<dbReference type="Gene3D" id="1.10.167.10">
    <property type="entry name" value="Regulator of G-protein Signalling 4, domain 2"/>
    <property type="match status" value="1"/>
</dbReference>
<dbReference type="InterPro" id="IPR000719">
    <property type="entry name" value="Prot_kinase_dom"/>
</dbReference>
<dbReference type="InterPro" id="IPR011009">
    <property type="entry name" value="Kinase-like_dom_sf"/>
</dbReference>
<evidence type="ECO:0000256" key="10">
    <source>
        <dbReference type="ARBA" id="ARBA00022840"/>
    </source>
</evidence>
<feature type="region of interest" description="Disordered" evidence="21">
    <location>
        <begin position="525"/>
        <end position="549"/>
    </location>
</feature>
<reference evidence="25" key="2">
    <citation type="submission" date="2025-08" db="UniProtKB">
        <authorList>
            <consortium name="Ensembl"/>
        </authorList>
    </citation>
    <scope>IDENTIFICATION</scope>
</reference>
<comment type="subcellular location">
    <subcellularLocation>
        <location evidence="1">Membrane</location>
        <topology evidence="1">Lipid-anchor</topology>
    </subcellularLocation>
</comment>
<dbReference type="InterPro" id="IPR000961">
    <property type="entry name" value="AGC-kinase_C"/>
</dbReference>
<feature type="domain" description="Protein kinase" evidence="22">
    <location>
        <begin position="186"/>
        <end position="449"/>
    </location>
</feature>
<dbReference type="Gene3D" id="1.10.510.10">
    <property type="entry name" value="Transferase(Phosphotransferase) domain 1"/>
    <property type="match status" value="1"/>
</dbReference>
<comment type="catalytic activity">
    <reaction evidence="17">
        <text>L-seryl-[rhodopsin] + ATP = O-phospho-L-seryl-[rhodopsin] + ADP + H(+)</text>
        <dbReference type="Rhea" id="RHEA:23356"/>
        <dbReference type="Rhea" id="RHEA-COMP:14594"/>
        <dbReference type="Rhea" id="RHEA-COMP:14595"/>
        <dbReference type="ChEBI" id="CHEBI:15378"/>
        <dbReference type="ChEBI" id="CHEBI:29999"/>
        <dbReference type="ChEBI" id="CHEBI:30616"/>
        <dbReference type="ChEBI" id="CHEBI:83421"/>
        <dbReference type="ChEBI" id="CHEBI:456216"/>
        <dbReference type="EC" id="2.7.11.14"/>
    </reaction>
</comment>
<keyword evidence="4 20" id="KW-0723">Serine/threonine-protein kinase</keyword>
<dbReference type="GO" id="GO:0009881">
    <property type="term" value="F:photoreceptor activity"/>
    <property type="evidence" value="ECO:0007669"/>
    <property type="project" value="Ensembl"/>
</dbReference>
<dbReference type="InterPro" id="IPR036305">
    <property type="entry name" value="RGS_sf"/>
</dbReference>
<keyword evidence="11" id="KW-0472">Membrane</keyword>
<keyword evidence="10 19" id="KW-0067">ATP-binding</keyword>
<dbReference type="GO" id="GO:0007603">
    <property type="term" value="P:phototransduction, visible light"/>
    <property type="evidence" value="ECO:0007669"/>
    <property type="project" value="Ensembl"/>
</dbReference>
<keyword evidence="14" id="KW-0844">Vision</keyword>
<feature type="active site" description="Proton acceptor" evidence="18">
    <location>
        <position position="311"/>
    </location>
</feature>
<dbReference type="GO" id="GO:0009966">
    <property type="term" value="P:regulation of signal transduction"/>
    <property type="evidence" value="ECO:0007669"/>
    <property type="project" value="TreeGrafter"/>
</dbReference>
<evidence type="ECO:0000259" key="23">
    <source>
        <dbReference type="PROSITE" id="PS50132"/>
    </source>
</evidence>
<dbReference type="GO" id="GO:0005524">
    <property type="term" value="F:ATP binding"/>
    <property type="evidence" value="ECO:0007669"/>
    <property type="project" value="UniProtKB-UniRule"/>
</dbReference>
<evidence type="ECO:0000256" key="11">
    <source>
        <dbReference type="ARBA" id="ARBA00023136"/>
    </source>
</evidence>
<dbReference type="Proteomes" id="UP000694397">
    <property type="component" value="Chromosome 25"/>
</dbReference>
<keyword evidence="8 19" id="KW-0547">Nucleotide-binding</keyword>
<dbReference type="PANTHER" id="PTHR24355:SF12">
    <property type="entry name" value="RHODOPSIN KINASE GRK7"/>
    <property type="match status" value="1"/>
</dbReference>
<dbReference type="SMART" id="SM00315">
    <property type="entry name" value="RGS"/>
    <property type="match status" value="1"/>
</dbReference>
<dbReference type="Pfam" id="PF00615">
    <property type="entry name" value="RGS"/>
    <property type="match status" value="1"/>
</dbReference>
<keyword evidence="3" id="KW-0488">Methylation</keyword>
<dbReference type="InterPro" id="IPR044926">
    <property type="entry name" value="RGS_subdomain_2"/>
</dbReference>
<dbReference type="PROSITE" id="PS51285">
    <property type="entry name" value="AGC_KINASE_CTER"/>
    <property type="match status" value="1"/>
</dbReference>
<keyword evidence="13" id="KW-0636">Prenylation</keyword>
<dbReference type="PROSITE" id="PS50132">
    <property type="entry name" value="RGS"/>
    <property type="match status" value="1"/>
</dbReference>
<evidence type="ECO:0000256" key="14">
    <source>
        <dbReference type="ARBA" id="ARBA00023305"/>
    </source>
</evidence>
<comment type="function">
    <text evidence="15">Retina-specific kinase involved in the shutoff of the photoresponse and adaptation to changing light conditions via cone opsin phosphorylation, including rhodopsin (RHO).</text>
</comment>
<reference evidence="25" key="3">
    <citation type="submission" date="2025-09" db="UniProtKB">
        <authorList>
            <consortium name="Ensembl"/>
        </authorList>
    </citation>
    <scope>IDENTIFICATION</scope>
</reference>
<dbReference type="PROSITE" id="PS00108">
    <property type="entry name" value="PROTEIN_KINASE_ST"/>
    <property type="match status" value="1"/>
</dbReference>
<dbReference type="OrthoDB" id="354826at2759"/>
<evidence type="ECO:0000256" key="8">
    <source>
        <dbReference type="ARBA" id="ARBA00022741"/>
    </source>
</evidence>
<dbReference type="SUPFAM" id="SSF56112">
    <property type="entry name" value="Protein kinase-like (PK-like)"/>
    <property type="match status" value="1"/>
</dbReference>
<evidence type="ECO:0000313" key="26">
    <source>
        <dbReference type="Proteomes" id="UP000694397"/>
    </source>
</evidence>
<dbReference type="GO" id="GO:0036368">
    <property type="term" value="P:cone photoresponse recovery"/>
    <property type="evidence" value="ECO:0007669"/>
    <property type="project" value="Ensembl"/>
</dbReference>
<evidence type="ECO:0000256" key="9">
    <source>
        <dbReference type="ARBA" id="ARBA00022777"/>
    </source>
</evidence>
<evidence type="ECO:0000256" key="3">
    <source>
        <dbReference type="ARBA" id="ARBA00022481"/>
    </source>
</evidence>
<evidence type="ECO:0000259" key="24">
    <source>
        <dbReference type="PROSITE" id="PS51285"/>
    </source>
</evidence>
<keyword evidence="7 20" id="KW-0808">Transferase</keyword>
<proteinExistence type="inferred from homology"/>
<dbReference type="FunFam" id="1.10.510.10:FF:000074">
    <property type="entry name" value="G protein-coupled receptor kinase"/>
    <property type="match status" value="1"/>
</dbReference>
<evidence type="ECO:0000256" key="15">
    <source>
        <dbReference type="ARBA" id="ARBA00037736"/>
    </source>
</evidence>
<accession>A0A8C9SE19</accession>
<reference evidence="25 26" key="1">
    <citation type="submission" date="2019-04" db="EMBL/GenBank/DDBJ databases">
        <authorList>
            <consortium name="Wellcome Sanger Institute Data Sharing"/>
        </authorList>
    </citation>
    <scope>NUCLEOTIDE SEQUENCE [LARGE SCALE GENOMIC DNA]</scope>
</reference>
<dbReference type="Ensembl" id="ENSSFOT00015038465.2">
    <property type="protein sequence ID" value="ENSSFOP00015038046.1"/>
    <property type="gene ID" value="ENSSFOG00015024209.2"/>
</dbReference>
<evidence type="ECO:0000256" key="20">
    <source>
        <dbReference type="RuleBase" id="RU000308"/>
    </source>
</evidence>
<dbReference type="SMART" id="SM00220">
    <property type="entry name" value="S_TKc"/>
    <property type="match status" value="1"/>
</dbReference>
<comment type="catalytic activity">
    <reaction evidence="16">
        <text>L-threonyl-[rhodopsin] + ATP = O-phospho-L-threonyl-[rhodopsin] + ADP + H(+)</text>
        <dbReference type="Rhea" id="RHEA:56552"/>
        <dbReference type="Rhea" id="RHEA-COMP:14596"/>
        <dbReference type="Rhea" id="RHEA-COMP:14597"/>
        <dbReference type="ChEBI" id="CHEBI:15378"/>
        <dbReference type="ChEBI" id="CHEBI:30013"/>
        <dbReference type="ChEBI" id="CHEBI:30616"/>
        <dbReference type="ChEBI" id="CHEBI:61977"/>
        <dbReference type="ChEBI" id="CHEBI:456216"/>
        <dbReference type="EC" id="2.7.11.14"/>
    </reaction>
</comment>
<evidence type="ECO:0000256" key="2">
    <source>
        <dbReference type="ARBA" id="ARBA00009793"/>
    </source>
</evidence>
<dbReference type="SMART" id="SM00133">
    <property type="entry name" value="S_TK_X"/>
    <property type="match status" value="1"/>
</dbReference>
<evidence type="ECO:0000256" key="6">
    <source>
        <dbReference type="ARBA" id="ARBA00022606"/>
    </source>
</evidence>
<evidence type="ECO:0000256" key="7">
    <source>
        <dbReference type="ARBA" id="ARBA00022679"/>
    </source>
</evidence>
<dbReference type="GO" id="GO:0050254">
    <property type="term" value="F:rhodopsin kinase activity"/>
    <property type="evidence" value="ECO:0007669"/>
    <property type="project" value="UniProtKB-EC"/>
</dbReference>
<keyword evidence="26" id="KW-1185">Reference proteome</keyword>
<dbReference type="PANTHER" id="PTHR24355">
    <property type="entry name" value="G PROTEIN-COUPLED RECEPTOR KINASE/RIBOSOMAL PROTEIN S6 KINASE"/>
    <property type="match status" value="1"/>
</dbReference>
<evidence type="ECO:0000256" key="21">
    <source>
        <dbReference type="SAM" id="MobiDB-lite"/>
    </source>
</evidence>
<dbReference type="AlphaFoldDB" id="A0A8C9SE19"/>
<feature type="compositionally biased region" description="Basic and acidic residues" evidence="21">
    <location>
        <begin position="527"/>
        <end position="543"/>
    </location>
</feature>
<dbReference type="InterPro" id="IPR000239">
    <property type="entry name" value="GPCR_kinase"/>
</dbReference>
<organism evidence="25 26">
    <name type="scientific">Scleropages formosus</name>
    <name type="common">Asian bonytongue</name>
    <name type="synonym">Osteoglossum formosum</name>
    <dbReference type="NCBI Taxonomy" id="113540"/>
    <lineage>
        <taxon>Eukaryota</taxon>
        <taxon>Metazoa</taxon>
        <taxon>Chordata</taxon>
        <taxon>Craniata</taxon>
        <taxon>Vertebrata</taxon>
        <taxon>Euteleostomi</taxon>
        <taxon>Actinopterygii</taxon>
        <taxon>Neopterygii</taxon>
        <taxon>Teleostei</taxon>
        <taxon>Osteoglossocephala</taxon>
        <taxon>Osteoglossomorpha</taxon>
        <taxon>Osteoglossiformes</taxon>
        <taxon>Osteoglossidae</taxon>
        <taxon>Scleropages</taxon>
    </lineage>
</organism>
<comment type="similarity">
    <text evidence="2 20">Belongs to the protein kinase superfamily. AGC Ser/Thr protein kinase family. GPRK subfamily.</text>
</comment>
<dbReference type="EC" id="2.7.11.-" evidence="20"/>
<dbReference type="GO" id="GO:0005737">
    <property type="term" value="C:cytoplasm"/>
    <property type="evidence" value="ECO:0007669"/>
    <property type="project" value="TreeGrafter"/>
</dbReference>